<proteinExistence type="predicted"/>
<reference evidence="3" key="1">
    <citation type="submission" date="2015-08" db="EMBL/GenBank/DDBJ databases">
        <title>Complete DNA Sequence of Pseudomonas syringae pv. actinidiae, the Causal Agent of Kiwifruit Canker Disease.</title>
        <authorList>
            <person name="Rikkerink E.H.A."/>
            <person name="Fineran P.C."/>
        </authorList>
    </citation>
    <scope>NUCLEOTIDE SEQUENCE</scope>
    <source>
        <strain evidence="3">DSM 13666</strain>
    </source>
</reference>
<dbReference type="GeneID" id="87596321"/>
<dbReference type="PANTHER" id="PTHR30590:SF2">
    <property type="entry name" value="INNER MEMBRANE PROTEIN"/>
    <property type="match status" value="1"/>
</dbReference>
<dbReference type="PANTHER" id="PTHR30590">
    <property type="entry name" value="INNER MEMBRANE PROTEIN"/>
    <property type="match status" value="1"/>
</dbReference>
<feature type="transmembrane region" description="Helical" evidence="1">
    <location>
        <begin position="292"/>
        <end position="312"/>
    </location>
</feature>
<dbReference type="InterPro" id="IPR052529">
    <property type="entry name" value="Bact_Transport_Assoc"/>
</dbReference>
<organism evidence="3">
    <name type="scientific">Halalkalibacterium halodurans</name>
    <name type="common">Bacillus halodurans</name>
    <dbReference type="NCBI Taxonomy" id="86665"/>
    <lineage>
        <taxon>Bacteria</taxon>
        <taxon>Bacillati</taxon>
        <taxon>Bacillota</taxon>
        <taxon>Bacilli</taxon>
        <taxon>Bacillales</taxon>
        <taxon>Bacillaceae</taxon>
        <taxon>Halalkalibacterium (ex Joshi et al. 2022)</taxon>
    </lineage>
</organism>
<feature type="transmembrane region" description="Helical" evidence="1">
    <location>
        <begin position="231"/>
        <end position="256"/>
    </location>
</feature>
<evidence type="ECO:0000313" key="3">
    <source>
        <dbReference type="EMBL" id="KOO36276.1"/>
    </source>
</evidence>
<sequence length="410" mass="47418">MKALQPVAENERLPLLDVLRGVALLGILLVNMAHFSYPDLYLSFVGNEHFLSNTWHFTDHVTRFLLDVWIQMKFILLFSFLFGFGMAVMRERSLEKGTRFASMYVRRLIVLLLFGTVHAFFIWDGDILTDYALLGFVLLLFGRSKPKTLVIWALSLYLLFSIPFVLSSFVVETGENGMNEWEETMKTEYESEAKQALEVYSNGTFSEIATQRIHDRMTYMSINGMLTFNPFIYFFSSIPYFSMFLLGAAFAKARILHDPDKHQRIHRILWIIGLIIGIGGNLLAALSNQQLYLLIGAPFLMLFYVTTLTYLVTKTSIARWFHPFATVGRMAFTNYLCQSLICTFLFYRYGLGLYGSVGPFVGTLMAFAIFAFQMALSLLWFRRYRTGPLEWIWRSLTYKKRLPMKRTKAA</sequence>
<evidence type="ECO:0000259" key="2">
    <source>
        <dbReference type="Pfam" id="PF04235"/>
    </source>
</evidence>
<dbReference type="AlphaFoldDB" id="A0A0M0KBP8"/>
<keyword evidence="1" id="KW-0812">Transmembrane</keyword>
<accession>A0A0M0KBP8</accession>
<dbReference type="RefSeq" id="WP_053432498.1">
    <property type="nucleotide sequence ID" value="NZ_CP040441.1"/>
</dbReference>
<dbReference type="EMBL" id="LILD01000014">
    <property type="protein sequence ID" value="KOO36276.1"/>
    <property type="molecule type" value="Genomic_DNA"/>
</dbReference>
<gene>
    <name evidence="3" type="ORF">AMD02_19010</name>
</gene>
<keyword evidence="1" id="KW-0472">Membrane</keyword>
<feature type="transmembrane region" description="Helical" evidence="1">
    <location>
        <begin position="18"/>
        <end position="37"/>
    </location>
</feature>
<dbReference type="PATRIC" id="fig|136160.3.peg.3776"/>
<feature type="transmembrane region" description="Helical" evidence="1">
    <location>
        <begin position="149"/>
        <end position="171"/>
    </location>
</feature>
<dbReference type="Pfam" id="PF04235">
    <property type="entry name" value="DUF418"/>
    <property type="match status" value="1"/>
</dbReference>
<feature type="transmembrane region" description="Helical" evidence="1">
    <location>
        <begin position="357"/>
        <end position="381"/>
    </location>
</feature>
<keyword evidence="1" id="KW-1133">Transmembrane helix</keyword>
<dbReference type="InterPro" id="IPR007349">
    <property type="entry name" value="DUF418"/>
</dbReference>
<protein>
    <recommendedName>
        <fullName evidence="2">DUF418 domain-containing protein</fullName>
    </recommendedName>
</protein>
<name>A0A0M0KBP8_ALKHA</name>
<feature type="transmembrane region" description="Helical" evidence="1">
    <location>
        <begin position="332"/>
        <end position="351"/>
    </location>
</feature>
<feature type="transmembrane region" description="Helical" evidence="1">
    <location>
        <begin position="268"/>
        <end position="286"/>
    </location>
</feature>
<feature type="domain" description="DUF418" evidence="2">
    <location>
        <begin position="251"/>
        <end position="400"/>
    </location>
</feature>
<comment type="caution">
    <text evidence="3">The sequence shown here is derived from an EMBL/GenBank/DDBJ whole genome shotgun (WGS) entry which is preliminary data.</text>
</comment>
<feature type="transmembrane region" description="Helical" evidence="1">
    <location>
        <begin position="68"/>
        <end position="89"/>
    </location>
</feature>
<feature type="transmembrane region" description="Helical" evidence="1">
    <location>
        <begin position="127"/>
        <end position="142"/>
    </location>
</feature>
<feature type="transmembrane region" description="Helical" evidence="1">
    <location>
        <begin position="101"/>
        <end position="121"/>
    </location>
</feature>
<evidence type="ECO:0000256" key="1">
    <source>
        <dbReference type="SAM" id="Phobius"/>
    </source>
</evidence>